<dbReference type="AlphaFoldDB" id="A0A1S0UEK9"/>
<feature type="compositionally biased region" description="Polar residues" evidence="1">
    <location>
        <begin position="1"/>
        <end position="11"/>
    </location>
</feature>
<feature type="non-terminal residue" evidence="2">
    <location>
        <position position="1"/>
    </location>
</feature>
<reference evidence="2" key="1">
    <citation type="submission" date="2012-04" db="EMBL/GenBank/DDBJ databases">
        <title>The Genome Sequence of Loa loa.</title>
        <authorList>
            <consortium name="The Broad Institute Genome Sequencing Platform"/>
            <consortium name="Broad Institute Genome Sequencing Center for Infectious Disease"/>
            <person name="Nutman T.B."/>
            <person name="Fink D.L."/>
            <person name="Russ C."/>
            <person name="Young S."/>
            <person name="Zeng Q."/>
            <person name="Gargeya S."/>
            <person name="Alvarado L."/>
            <person name="Berlin A."/>
            <person name="Chapman S.B."/>
            <person name="Chen Z."/>
            <person name="Freedman E."/>
            <person name="Gellesch M."/>
            <person name="Goldberg J."/>
            <person name="Griggs A."/>
            <person name="Gujja S."/>
            <person name="Heilman E.R."/>
            <person name="Heiman D."/>
            <person name="Howarth C."/>
            <person name="Mehta T."/>
            <person name="Neiman D."/>
            <person name="Pearson M."/>
            <person name="Roberts A."/>
            <person name="Saif S."/>
            <person name="Shea T."/>
            <person name="Shenoy N."/>
            <person name="Sisk P."/>
            <person name="Stolte C."/>
            <person name="Sykes S."/>
            <person name="White J."/>
            <person name="Yandava C."/>
            <person name="Haas B."/>
            <person name="Henn M.R."/>
            <person name="Nusbaum C."/>
            <person name="Birren B."/>
        </authorList>
    </citation>
    <scope>NUCLEOTIDE SEQUENCE [LARGE SCALE GENOMIC DNA]</scope>
</reference>
<dbReference type="RefSeq" id="XP_020304747.1">
    <property type="nucleotide sequence ID" value="XM_020451466.1"/>
</dbReference>
<sequence length="96" mass="10405">KRTASLSSAGMSRSMVLVTGSGSDSSGGNSQPSTPDNTPNYRIGSRSPLMTNPKMVIKHIPLSIAAEIPTTERNFTNKRTGGYNSHYYKHSYQLVN</sequence>
<proteinExistence type="predicted"/>
<dbReference type="GeneID" id="31252032"/>
<gene>
    <name evidence="2" type="ORF">LOAG_18803</name>
</gene>
<accession>A0A1S0UEK9</accession>
<dbReference type="InParanoid" id="A0A1S0UEK9"/>
<dbReference type="KEGG" id="loa:LOAG_18803"/>
<dbReference type="EMBL" id="JH712608">
    <property type="protein sequence ID" value="EJD73798.1"/>
    <property type="molecule type" value="Genomic_DNA"/>
</dbReference>
<protein>
    <submittedName>
        <fullName evidence="2">Uncharacterized protein</fullName>
    </submittedName>
</protein>
<dbReference type="CTD" id="31252032"/>
<feature type="region of interest" description="Disordered" evidence="1">
    <location>
        <begin position="1"/>
        <end position="50"/>
    </location>
</feature>
<evidence type="ECO:0000313" key="2">
    <source>
        <dbReference type="EMBL" id="EJD73798.1"/>
    </source>
</evidence>
<organism evidence="2">
    <name type="scientific">Loa loa</name>
    <name type="common">Eye worm</name>
    <name type="synonym">Filaria loa</name>
    <dbReference type="NCBI Taxonomy" id="7209"/>
    <lineage>
        <taxon>Eukaryota</taxon>
        <taxon>Metazoa</taxon>
        <taxon>Ecdysozoa</taxon>
        <taxon>Nematoda</taxon>
        <taxon>Chromadorea</taxon>
        <taxon>Rhabditida</taxon>
        <taxon>Spirurina</taxon>
        <taxon>Spiruromorpha</taxon>
        <taxon>Filarioidea</taxon>
        <taxon>Onchocercidae</taxon>
        <taxon>Loa</taxon>
    </lineage>
</organism>
<name>A0A1S0UEK9_LOALO</name>
<evidence type="ECO:0000256" key="1">
    <source>
        <dbReference type="SAM" id="MobiDB-lite"/>
    </source>
</evidence>
<feature type="compositionally biased region" description="Low complexity" evidence="1">
    <location>
        <begin position="20"/>
        <end position="33"/>
    </location>
</feature>